<dbReference type="Proteomes" id="UP000031668">
    <property type="component" value="Unassembled WGS sequence"/>
</dbReference>
<gene>
    <name evidence="1" type="ORF">RF11_08343</name>
</gene>
<reference evidence="1 2" key="1">
    <citation type="journal article" date="2014" name="Genome Biol. Evol.">
        <title>The genome of the myxosporean Thelohanellus kitauei shows adaptations to nutrient acquisition within its fish host.</title>
        <authorList>
            <person name="Yang Y."/>
            <person name="Xiong J."/>
            <person name="Zhou Z."/>
            <person name="Huo F."/>
            <person name="Miao W."/>
            <person name="Ran C."/>
            <person name="Liu Y."/>
            <person name="Zhang J."/>
            <person name="Feng J."/>
            <person name="Wang M."/>
            <person name="Wang M."/>
            <person name="Wang L."/>
            <person name="Yao B."/>
        </authorList>
    </citation>
    <scope>NUCLEOTIDE SEQUENCE [LARGE SCALE GENOMIC DNA]</scope>
    <source>
        <strain evidence="1">Wuqing</strain>
    </source>
</reference>
<name>A0A0C2NGC4_THEKT</name>
<evidence type="ECO:0000313" key="1">
    <source>
        <dbReference type="EMBL" id="KII73052.1"/>
    </source>
</evidence>
<protein>
    <submittedName>
        <fullName evidence="1">Uncharacterized protein</fullName>
    </submittedName>
</protein>
<organism evidence="1 2">
    <name type="scientific">Thelohanellus kitauei</name>
    <name type="common">Myxosporean</name>
    <dbReference type="NCBI Taxonomy" id="669202"/>
    <lineage>
        <taxon>Eukaryota</taxon>
        <taxon>Metazoa</taxon>
        <taxon>Cnidaria</taxon>
        <taxon>Myxozoa</taxon>
        <taxon>Myxosporea</taxon>
        <taxon>Bivalvulida</taxon>
        <taxon>Platysporina</taxon>
        <taxon>Myxobolidae</taxon>
        <taxon>Thelohanellus</taxon>
    </lineage>
</organism>
<dbReference type="AlphaFoldDB" id="A0A0C2NGC4"/>
<proteinExistence type="predicted"/>
<dbReference type="EMBL" id="JWZT01001018">
    <property type="protein sequence ID" value="KII73052.1"/>
    <property type="molecule type" value="Genomic_DNA"/>
</dbReference>
<accession>A0A0C2NGC4</accession>
<keyword evidence="2" id="KW-1185">Reference proteome</keyword>
<comment type="caution">
    <text evidence="1">The sequence shown here is derived from an EMBL/GenBank/DDBJ whole genome shotgun (WGS) entry which is preliminary data.</text>
</comment>
<sequence>MGLQDGLFTKEDLMVSSAEIIFASNVAINGYLSTTTLDDVDDSTLIGFTHTCKHCTERNESFQMTSLKANSFSFALTIAESHWAYTTMPHCENSGRVPNFSSWSLELLLKNSFDSLKNHANPVYDREKNTIDVPHHQRGM</sequence>
<evidence type="ECO:0000313" key="2">
    <source>
        <dbReference type="Proteomes" id="UP000031668"/>
    </source>
</evidence>